<dbReference type="Gene3D" id="1.10.287.950">
    <property type="entry name" value="Methyl-accepting chemotaxis protein"/>
    <property type="match status" value="1"/>
</dbReference>
<name>A0A7Z1AFJ3_9GAMM</name>
<dbReference type="InterPro" id="IPR029151">
    <property type="entry name" value="Sensor-like_sf"/>
</dbReference>
<sequence>MFRNIGITPRFVIATVLAVVIVLAITLSAAFNFMGGALHSAEENEMQEIFKTVVAGIESEGRLAKAMSALVAGIPEVQGYFASRDRAALEQLFVPGFQALKKEYGVRQFQFHEPPATSFLRVHKPAKFGDDLSSFRLTVVEGNKSKKVIQGLEVGVAGLGVRGLVPVSHDGQHVGTVEFGMSFGQSFFDEYSKNHEIDMELYINRNGTMDRFATTMAGNDLVGMQQLKGLGAEKHIFDKGELDGKPVAYYAASVKNYSGESIGVLVLAKDRSYFADSMSNLMMMVIGLGLLSVLLIGSMVWLISRGVVKPICDAAVAMEGIASAEGDLTVRMDESGSDEVTRLSRAYNLFADKTEGMIKKVSNATANLSIRIGDFATLAEHTRDGITKQHEQTTQVATAMTEMSATVHEVAQNTTQTAEAARQADQQANSGRDVVNAVTSSIDSLASEVGRAVETVRHVEQDSERIGSVLDVIRGIADQTNLLALNAAIEAARAGEQGRGFAVVADEVRTLAKRTQDSTEEIQEMIESLQTGVRETVTVMETSQQQAAESVDHAGRAHEALEEITRVVDTISQMSSQIATAAEEQSAVAEDINRNIVDITHVAEATSQDSAKSYEASEAMSKEVDLLGKLLSDFNTGDAHSNQLQQAMAAHLSWKTKLRGFLDGKGSLDERVAYDHKACGFGVWYENVGRKELSHISEINQIEKPHRELHELIKRIADLKNRGDMQAAEREYQRVGPLSEEIVRMMQTIQSKLN</sequence>
<gene>
    <name evidence="13" type="primary">ctpH_2</name>
    <name evidence="13" type="ORF">CODIS_17130</name>
</gene>
<proteinExistence type="inferred from homology"/>
<evidence type="ECO:0000256" key="7">
    <source>
        <dbReference type="ARBA" id="ARBA00029447"/>
    </source>
</evidence>
<dbReference type="SUPFAM" id="SSF103190">
    <property type="entry name" value="Sensory domain-like"/>
    <property type="match status" value="1"/>
</dbReference>
<evidence type="ECO:0000259" key="12">
    <source>
        <dbReference type="PROSITE" id="PS50885"/>
    </source>
</evidence>
<dbReference type="Pfam" id="PF14827">
    <property type="entry name" value="dCache_3"/>
    <property type="match status" value="1"/>
</dbReference>
<accession>A0A7Z1AFJ3</accession>
<feature type="transmembrane region" description="Helical" evidence="9">
    <location>
        <begin position="281"/>
        <end position="303"/>
    </location>
</feature>
<dbReference type="InterPro" id="IPR004090">
    <property type="entry name" value="Chemotax_Me-accpt_rcpt"/>
</dbReference>
<evidence type="ECO:0000256" key="9">
    <source>
        <dbReference type="SAM" id="Phobius"/>
    </source>
</evidence>
<evidence type="ECO:0000256" key="8">
    <source>
        <dbReference type="PROSITE-ProRule" id="PRU00284"/>
    </source>
</evidence>
<organism evidence="13 14">
    <name type="scientific">Candidatus Thiodiazotropha endolucinida</name>
    <dbReference type="NCBI Taxonomy" id="1655433"/>
    <lineage>
        <taxon>Bacteria</taxon>
        <taxon>Pseudomonadati</taxon>
        <taxon>Pseudomonadota</taxon>
        <taxon>Gammaproteobacteria</taxon>
        <taxon>Chromatiales</taxon>
        <taxon>Sedimenticolaceae</taxon>
        <taxon>Candidatus Thiodiazotropha</taxon>
    </lineage>
</organism>
<dbReference type="SUPFAM" id="SSF58104">
    <property type="entry name" value="Methyl-accepting chemotaxis protein (MCP) signaling domain"/>
    <property type="match status" value="1"/>
</dbReference>
<evidence type="ECO:0000256" key="3">
    <source>
        <dbReference type="ARBA" id="ARBA00022692"/>
    </source>
</evidence>
<dbReference type="CDD" id="cd11386">
    <property type="entry name" value="MCP_signal"/>
    <property type="match status" value="1"/>
</dbReference>
<evidence type="ECO:0000259" key="11">
    <source>
        <dbReference type="PROSITE" id="PS50192"/>
    </source>
</evidence>
<feature type="domain" description="Methyl-accepting transducer" evidence="10">
    <location>
        <begin position="364"/>
        <end position="600"/>
    </location>
</feature>
<evidence type="ECO:0000256" key="1">
    <source>
        <dbReference type="ARBA" id="ARBA00004429"/>
    </source>
</evidence>
<evidence type="ECO:0000313" key="14">
    <source>
        <dbReference type="Proteomes" id="UP000094769"/>
    </source>
</evidence>
<feature type="transmembrane region" description="Helical" evidence="9">
    <location>
        <begin position="12"/>
        <end position="34"/>
    </location>
</feature>
<dbReference type="InterPro" id="IPR004089">
    <property type="entry name" value="MCPsignal_dom"/>
</dbReference>
<evidence type="ECO:0000259" key="10">
    <source>
        <dbReference type="PROSITE" id="PS50111"/>
    </source>
</evidence>
<keyword evidence="5 9" id="KW-0472">Membrane</keyword>
<comment type="caution">
    <text evidence="13">The sequence shown here is derived from an EMBL/GenBank/DDBJ whole genome shotgun (WGS) entry which is preliminary data.</text>
</comment>
<dbReference type="AlphaFoldDB" id="A0A7Z1AFJ3"/>
<keyword evidence="3 9" id="KW-0812">Transmembrane</keyword>
<dbReference type="PROSITE" id="PS50192">
    <property type="entry name" value="T_SNARE"/>
    <property type="match status" value="1"/>
</dbReference>
<dbReference type="SMART" id="SM00283">
    <property type="entry name" value="MA"/>
    <property type="match status" value="1"/>
</dbReference>
<dbReference type="EMBL" id="MARB01000008">
    <property type="protein sequence ID" value="ODJ87942.1"/>
    <property type="molecule type" value="Genomic_DNA"/>
</dbReference>
<dbReference type="PANTHER" id="PTHR32089:SF119">
    <property type="entry name" value="METHYL-ACCEPTING CHEMOTAXIS PROTEIN CTPL"/>
    <property type="match status" value="1"/>
</dbReference>
<dbReference type="InterPro" id="IPR029150">
    <property type="entry name" value="dCache_3"/>
</dbReference>
<feature type="domain" description="T-SNARE coiled-coil homology" evidence="11">
    <location>
        <begin position="558"/>
        <end position="613"/>
    </location>
</feature>
<dbReference type="InterPro" id="IPR003660">
    <property type="entry name" value="HAMP_dom"/>
</dbReference>
<dbReference type="CDD" id="cd06225">
    <property type="entry name" value="HAMP"/>
    <property type="match status" value="1"/>
</dbReference>
<dbReference type="OrthoDB" id="9781845at2"/>
<keyword evidence="14" id="KW-1185">Reference proteome</keyword>
<dbReference type="GO" id="GO:0007165">
    <property type="term" value="P:signal transduction"/>
    <property type="evidence" value="ECO:0007669"/>
    <property type="project" value="UniProtKB-KW"/>
</dbReference>
<dbReference type="Pfam" id="PF00672">
    <property type="entry name" value="HAMP"/>
    <property type="match status" value="1"/>
</dbReference>
<comment type="subcellular location">
    <subcellularLocation>
        <location evidence="1">Cell inner membrane</location>
        <topology evidence="1">Multi-pass membrane protein</topology>
    </subcellularLocation>
</comment>
<evidence type="ECO:0000256" key="4">
    <source>
        <dbReference type="ARBA" id="ARBA00022989"/>
    </source>
</evidence>
<dbReference type="PROSITE" id="PS50885">
    <property type="entry name" value="HAMP"/>
    <property type="match status" value="1"/>
</dbReference>
<keyword evidence="4 9" id="KW-1133">Transmembrane helix</keyword>
<keyword evidence="2" id="KW-0997">Cell inner membrane</keyword>
<dbReference type="GO" id="GO:0005886">
    <property type="term" value="C:plasma membrane"/>
    <property type="evidence" value="ECO:0007669"/>
    <property type="project" value="UniProtKB-SubCell"/>
</dbReference>
<dbReference type="RefSeq" id="WP_069123820.1">
    <property type="nucleotide sequence ID" value="NZ_MARB01000008.1"/>
</dbReference>
<dbReference type="GO" id="GO:0004888">
    <property type="term" value="F:transmembrane signaling receptor activity"/>
    <property type="evidence" value="ECO:0007669"/>
    <property type="project" value="InterPro"/>
</dbReference>
<dbReference type="InterPro" id="IPR000727">
    <property type="entry name" value="T_SNARE_dom"/>
</dbReference>
<protein>
    <submittedName>
        <fullName evidence="13">Methyl-accepting chemotaxis protein CtpH</fullName>
    </submittedName>
</protein>
<evidence type="ECO:0000256" key="2">
    <source>
        <dbReference type="ARBA" id="ARBA00022519"/>
    </source>
</evidence>
<dbReference type="InterPro" id="IPR025991">
    <property type="entry name" value="Chemoreceptor_zinc-bind_dom"/>
</dbReference>
<dbReference type="GO" id="GO:0006935">
    <property type="term" value="P:chemotaxis"/>
    <property type="evidence" value="ECO:0007669"/>
    <property type="project" value="InterPro"/>
</dbReference>
<evidence type="ECO:0000256" key="6">
    <source>
        <dbReference type="ARBA" id="ARBA00023224"/>
    </source>
</evidence>
<dbReference type="SMART" id="SM00304">
    <property type="entry name" value="HAMP"/>
    <property type="match status" value="2"/>
</dbReference>
<dbReference type="PRINTS" id="PR00260">
    <property type="entry name" value="CHEMTRNSDUCR"/>
</dbReference>
<dbReference type="PROSITE" id="PS50111">
    <property type="entry name" value="CHEMOTAXIS_TRANSDUC_2"/>
    <property type="match status" value="1"/>
</dbReference>
<dbReference type="FunFam" id="1.10.287.950:FF:000001">
    <property type="entry name" value="Methyl-accepting chemotaxis sensory transducer"/>
    <property type="match status" value="1"/>
</dbReference>
<reference evidence="13 14" key="1">
    <citation type="submission" date="2016-06" db="EMBL/GenBank/DDBJ databases">
        <title>Genome sequence of endosymbiont of Candidatus Endolucinida thiodiazotropha.</title>
        <authorList>
            <person name="Poehlein A."/>
            <person name="Koenig S."/>
            <person name="Heiden S.E."/>
            <person name="Thuermer A."/>
            <person name="Voget S."/>
            <person name="Daniel R."/>
            <person name="Markert S."/>
            <person name="Gros O."/>
            <person name="Schweder T."/>
        </authorList>
    </citation>
    <scope>NUCLEOTIDE SEQUENCE [LARGE SCALE GENOMIC DNA]</scope>
    <source>
        <strain evidence="13 14">COS</strain>
    </source>
</reference>
<feature type="domain" description="HAMP" evidence="12">
    <location>
        <begin position="305"/>
        <end position="359"/>
    </location>
</feature>
<comment type="similarity">
    <text evidence="7">Belongs to the methyl-accepting chemotaxis (MCP) protein family.</text>
</comment>
<dbReference type="Pfam" id="PF13682">
    <property type="entry name" value="CZB"/>
    <property type="match status" value="1"/>
</dbReference>
<keyword evidence="2" id="KW-1003">Cell membrane</keyword>
<dbReference type="PANTHER" id="PTHR32089">
    <property type="entry name" value="METHYL-ACCEPTING CHEMOTAXIS PROTEIN MCPB"/>
    <property type="match status" value="1"/>
</dbReference>
<dbReference type="Proteomes" id="UP000094769">
    <property type="component" value="Unassembled WGS sequence"/>
</dbReference>
<keyword evidence="6 8" id="KW-0807">Transducer</keyword>
<dbReference type="Gene3D" id="1.20.120.30">
    <property type="entry name" value="Aspartate receptor, ligand-binding domain"/>
    <property type="match status" value="1"/>
</dbReference>
<dbReference type="Pfam" id="PF00015">
    <property type="entry name" value="MCPsignal"/>
    <property type="match status" value="1"/>
</dbReference>
<evidence type="ECO:0000313" key="13">
    <source>
        <dbReference type="EMBL" id="ODJ87942.1"/>
    </source>
</evidence>
<evidence type="ECO:0000256" key="5">
    <source>
        <dbReference type="ARBA" id="ARBA00023136"/>
    </source>
</evidence>